<dbReference type="EMBL" id="JADBEC010000002">
    <property type="protein sequence ID" value="MBE1507265.1"/>
    <property type="molecule type" value="Genomic_DNA"/>
</dbReference>
<dbReference type="Proteomes" id="UP000620262">
    <property type="component" value="Unassembled WGS sequence"/>
</dbReference>
<gene>
    <name evidence="1" type="ORF">H4W29_004510</name>
</gene>
<proteinExistence type="predicted"/>
<accession>A0ABR9IVX5</accession>
<organism evidence="1 2">
    <name type="scientific">Rhizobium viscosum</name>
    <name type="common">Arthrobacter viscosus</name>
    <dbReference type="NCBI Taxonomy" id="1673"/>
    <lineage>
        <taxon>Bacteria</taxon>
        <taxon>Pseudomonadati</taxon>
        <taxon>Pseudomonadota</taxon>
        <taxon>Alphaproteobacteria</taxon>
        <taxon>Hyphomicrobiales</taxon>
        <taxon>Rhizobiaceae</taxon>
        <taxon>Rhizobium/Agrobacterium group</taxon>
        <taxon>Rhizobium</taxon>
    </lineage>
</organism>
<sequence length="39" mass="4472">MEAETLGTPGVFRLPAITWLIDKDKSSFEFELVNHLPLR</sequence>
<comment type="caution">
    <text evidence="1">The sequence shown here is derived from an EMBL/GenBank/DDBJ whole genome shotgun (WGS) entry which is preliminary data.</text>
</comment>
<reference evidence="1 2" key="1">
    <citation type="submission" date="2020-10" db="EMBL/GenBank/DDBJ databases">
        <title>Sequencing the genomes of 1000 actinobacteria strains.</title>
        <authorList>
            <person name="Klenk H.-P."/>
        </authorList>
    </citation>
    <scope>NUCLEOTIDE SEQUENCE [LARGE SCALE GENOMIC DNA]</scope>
    <source>
        <strain evidence="1 2">DSM 7307</strain>
    </source>
</reference>
<keyword evidence="2" id="KW-1185">Reference proteome</keyword>
<protein>
    <submittedName>
        <fullName evidence="1">Uncharacterized protein</fullName>
    </submittedName>
</protein>
<name>A0ABR9IVX5_RHIVS</name>
<evidence type="ECO:0000313" key="2">
    <source>
        <dbReference type="Proteomes" id="UP000620262"/>
    </source>
</evidence>
<evidence type="ECO:0000313" key="1">
    <source>
        <dbReference type="EMBL" id="MBE1507265.1"/>
    </source>
</evidence>